<dbReference type="GO" id="GO:0005737">
    <property type="term" value="C:cytoplasm"/>
    <property type="evidence" value="ECO:0007669"/>
    <property type="project" value="UniProtKB-SubCell"/>
</dbReference>
<dbReference type="FunFam" id="3.30.230.10:FF:000003">
    <property type="entry name" value="Elongation factor G"/>
    <property type="match status" value="1"/>
</dbReference>
<feature type="binding site" evidence="8">
    <location>
        <begin position="82"/>
        <end position="86"/>
    </location>
    <ligand>
        <name>GTP</name>
        <dbReference type="ChEBI" id="CHEBI:37565"/>
    </ligand>
</feature>
<dbReference type="InterPro" id="IPR005517">
    <property type="entry name" value="Transl_elong_EFG/EF2_IV"/>
</dbReference>
<dbReference type="InterPro" id="IPR004540">
    <property type="entry name" value="Transl_elong_EFG/EF2"/>
</dbReference>
<evidence type="ECO:0000256" key="7">
    <source>
        <dbReference type="ARBA" id="ARBA00024731"/>
    </source>
</evidence>
<dbReference type="FunFam" id="3.30.70.870:FF:000001">
    <property type="entry name" value="Elongation factor G"/>
    <property type="match status" value="1"/>
</dbReference>
<evidence type="ECO:0000256" key="4">
    <source>
        <dbReference type="ARBA" id="ARBA00022768"/>
    </source>
</evidence>
<dbReference type="FunFam" id="2.40.30.10:FF:000006">
    <property type="entry name" value="Elongation factor G"/>
    <property type="match status" value="1"/>
</dbReference>
<reference evidence="10 11" key="1">
    <citation type="submission" date="2018-01" db="EMBL/GenBank/DDBJ databases">
        <title>Metagenomic assembled genomes from two thermal pools in the Uzon Caldera, Kamchatka, Russia.</title>
        <authorList>
            <person name="Wilkins L."/>
            <person name="Ettinger C."/>
        </authorList>
    </citation>
    <scope>NUCLEOTIDE SEQUENCE [LARGE SCALE GENOMIC DNA]</scope>
    <source>
        <strain evidence="10">ZAV-07</strain>
    </source>
</reference>
<comment type="subcellular location">
    <subcellularLocation>
        <location evidence="8">Cytoplasm</location>
    </subcellularLocation>
</comment>
<dbReference type="GO" id="GO:0005525">
    <property type="term" value="F:GTP binding"/>
    <property type="evidence" value="ECO:0007669"/>
    <property type="project" value="UniProtKB-UniRule"/>
</dbReference>
<dbReference type="InterPro" id="IPR020568">
    <property type="entry name" value="Ribosomal_Su5_D2-typ_SF"/>
</dbReference>
<keyword evidence="6 8" id="KW-0342">GTP-binding</keyword>
<dbReference type="NCBIfam" id="TIGR00484">
    <property type="entry name" value="EF-G"/>
    <property type="match status" value="1"/>
</dbReference>
<evidence type="ECO:0000256" key="3">
    <source>
        <dbReference type="ARBA" id="ARBA00022741"/>
    </source>
</evidence>
<organism evidence="10 11">
    <name type="scientific">Caldisericum exile</name>
    <dbReference type="NCBI Taxonomy" id="693075"/>
    <lineage>
        <taxon>Bacteria</taxon>
        <taxon>Pseudomonadati</taxon>
        <taxon>Caldisericota/Cryosericota group</taxon>
        <taxon>Caldisericota</taxon>
        <taxon>Caldisericia</taxon>
        <taxon>Caldisericales</taxon>
        <taxon>Caldisericaceae</taxon>
        <taxon>Caldisericum</taxon>
    </lineage>
</organism>
<dbReference type="EMBL" id="PNIL01000020">
    <property type="protein sequence ID" value="PMP68381.1"/>
    <property type="molecule type" value="Genomic_DNA"/>
</dbReference>
<dbReference type="CDD" id="cd04088">
    <property type="entry name" value="EFG_mtEFG_II"/>
    <property type="match status" value="1"/>
</dbReference>
<dbReference type="GO" id="GO:0032790">
    <property type="term" value="P:ribosome disassembly"/>
    <property type="evidence" value="ECO:0007669"/>
    <property type="project" value="TreeGrafter"/>
</dbReference>
<evidence type="ECO:0000256" key="8">
    <source>
        <dbReference type="HAMAP-Rule" id="MF_00054"/>
    </source>
</evidence>
<dbReference type="InterPro" id="IPR009022">
    <property type="entry name" value="EFG_III"/>
</dbReference>
<accession>A0A2J6WFD5</accession>
<dbReference type="PROSITE" id="PS00301">
    <property type="entry name" value="G_TR_1"/>
    <property type="match status" value="1"/>
</dbReference>
<dbReference type="CDD" id="cd01886">
    <property type="entry name" value="EF-G"/>
    <property type="match status" value="1"/>
</dbReference>
<dbReference type="PANTHER" id="PTHR43261">
    <property type="entry name" value="TRANSLATION ELONGATION FACTOR G-RELATED"/>
    <property type="match status" value="1"/>
</dbReference>
<dbReference type="RefSeq" id="WP_416085676.1">
    <property type="nucleotide sequence ID" value="NZ_JBNAUB010000010.1"/>
</dbReference>
<dbReference type="NCBIfam" id="TIGR00231">
    <property type="entry name" value="small_GTP"/>
    <property type="match status" value="1"/>
</dbReference>
<evidence type="ECO:0000313" key="10">
    <source>
        <dbReference type="EMBL" id="PMP68381.1"/>
    </source>
</evidence>
<dbReference type="SUPFAM" id="SSF50447">
    <property type="entry name" value="Translation proteins"/>
    <property type="match status" value="1"/>
</dbReference>
<dbReference type="Gene3D" id="2.40.30.10">
    <property type="entry name" value="Translation factors"/>
    <property type="match status" value="1"/>
</dbReference>
<dbReference type="Gene3D" id="3.30.70.240">
    <property type="match status" value="1"/>
</dbReference>
<feature type="binding site" evidence="8">
    <location>
        <begin position="18"/>
        <end position="25"/>
    </location>
    <ligand>
        <name>GTP</name>
        <dbReference type="ChEBI" id="CHEBI:37565"/>
    </ligand>
</feature>
<keyword evidence="4 8" id="KW-0251">Elongation factor</keyword>
<dbReference type="GO" id="GO:0003924">
    <property type="term" value="F:GTPase activity"/>
    <property type="evidence" value="ECO:0007669"/>
    <property type="project" value="InterPro"/>
</dbReference>
<sequence>MPYIDTPLEKIRNIGIIAHIDAGKTTTTERILYYTGTTYKMGNVDDGNTVTDWMVQERERGITITSAVTTCFWKGHQINIIDTPGHVDFTAEVERSLRVLDGAVVIFSAVEGVEAQSEAVWRQATMHKVPRIIYINKMDRLGASFEDTLKSIDERLNVKIIPLQIPLGEQDEFVGIIDLIEGKAYVYTSETGEEFKEIDIPQEYSEKFAKYREIMLESVADVDEDALGLYLETGNIPKDTLKQAIRRATVSGVAFPVFVGSSFRNKGIQMLLDGVCDYLPSPIDRGEIIATTKDGRTITLKPDPSGPLAALVFKVMADPYSGILSFVRVYSGTLEKGSYVLNATTNEKQRVARLLRLHANKREDVDYLKAGDLGAIVGVKNAITGHTISDVNMPLVLEDIKFPEPVVSVAIEPKTRADQEKLSQALAKFAIEDPTFKIKYDEDTSETIISGMGELHLEIIVDRLFREYNVEARVGKPQVAYKEAIGSFAKAEGKYIRQTGGHGQYGHVVIQVSPIEPDKGIEFEDKTKGGVIPKDFIPSIEEGIKIASENGPLLGFPVYGVHVELIDGSYHPVDSSELAFKIAASKAFKDAVSMASPYLLEPIMSVEIIVPMTFLGEVINSVNARRGSIKGMIERGNTVIVQALIPLESMFGYTTVLRTLTQGRGSFSMVFHKYERVPTAVQEEILKKAKGEI</sequence>
<dbReference type="InterPro" id="IPR035647">
    <property type="entry name" value="EFG_III/V"/>
</dbReference>
<dbReference type="Pfam" id="PF03764">
    <property type="entry name" value="EFG_IV"/>
    <property type="match status" value="1"/>
</dbReference>
<comment type="caution">
    <text evidence="10">The sequence shown here is derived from an EMBL/GenBank/DDBJ whole genome shotgun (WGS) entry which is preliminary data.</text>
</comment>
<dbReference type="InterPro" id="IPR004161">
    <property type="entry name" value="EFTu-like_2"/>
</dbReference>
<dbReference type="InterPro" id="IPR027417">
    <property type="entry name" value="P-loop_NTPase"/>
</dbReference>
<dbReference type="SMART" id="SM00838">
    <property type="entry name" value="EFG_C"/>
    <property type="match status" value="1"/>
</dbReference>
<dbReference type="CDD" id="cd16262">
    <property type="entry name" value="EFG_III"/>
    <property type="match status" value="1"/>
</dbReference>
<comment type="function">
    <text evidence="7 8">Catalyzes the GTP-dependent ribosomal translocation step during translation elongation. During this step, the ribosome changes from the pre-translocational (PRE) to the post-translocational (POST) state as the newly formed A-site-bound peptidyl-tRNA and P-site-bound deacylated tRNA move to the P and E sites, respectively. Catalyzes the coordinated movement of the two tRNA molecules, the mRNA and conformational changes in the ribosome.</text>
</comment>
<dbReference type="InterPro" id="IPR000795">
    <property type="entry name" value="T_Tr_GTP-bd_dom"/>
</dbReference>
<dbReference type="InterPro" id="IPR035649">
    <property type="entry name" value="EFG_V"/>
</dbReference>
<dbReference type="FunFam" id="3.40.50.300:FF:000029">
    <property type="entry name" value="Elongation factor G"/>
    <property type="match status" value="1"/>
</dbReference>
<dbReference type="NCBIfam" id="NF009381">
    <property type="entry name" value="PRK12740.1-5"/>
    <property type="match status" value="1"/>
</dbReference>
<evidence type="ECO:0000256" key="1">
    <source>
        <dbReference type="ARBA" id="ARBA00005870"/>
    </source>
</evidence>
<feature type="domain" description="Tr-type G" evidence="9">
    <location>
        <begin position="9"/>
        <end position="283"/>
    </location>
</feature>
<keyword evidence="8" id="KW-0963">Cytoplasm</keyword>
<dbReference type="PANTHER" id="PTHR43261:SF1">
    <property type="entry name" value="RIBOSOME-RELEASING FACTOR 2, MITOCHONDRIAL"/>
    <property type="match status" value="1"/>
</dbReference>
<dbReference type="Gene3D" id="3.30.230.10">
    <property type="match status" value="1"/>
</dbReference>
<dbReference type="Gene3D" id="3.40.50.300">
    <property type="entry name" value="P-loop containing nucleotide triphosphate hydrolases"/>
    <property type="match status" value="1"/>
</dbReference>
<dbReference type="Pfam" id="PF03144">
    <property type="entry name" value="GTP_EFTU_D2"/>
    <property type="match status" value="1"/>
</dbReference>
<dbReference type="CDD" id="cd03713">
    <property type="entry name" value="EFG_mtEFG_C"/>
    <property type="match status" value="1"/>
</dbReference>
<dbReference type="SUPFAM" id="SSF54211">
    <property type="entry name" value="Ribosomal protein S5 domain 2-like"/>
    <property type="match status" value="1"/>
</dbReference>
<dbReference type="InterPro" id="IPR000640">
    <property type="entry name" value="EFG_V-like"/>
</dbReference>
<keyword evidence="5 8" id="KW-0648">Protein biosynthesis</keyword>
<dbReference type="CDD" id="cd01434">
    <property type="entry name" value="EFG_mtEFG1_IV"/>
    <property type="match status" value="1"/>
</dbReference>
<dbReference type="SUPFAM" id="SSF52540">
    <property type="entry name" value="P-loop containing nucleoside triphosphate hydrolases"/>
    <property type="match status" value="1"/>
</dbReference>
<feature type="binding site" evidence="8">
    <location>
        <begin position="136"/>
        <end position="139"/>
    </location>
    <ligand>
        <name>GTP</name>
        <dbReference type="ChEBI" id="CHEBI:37565"/>
    </ligand>
</feature>
<dbReference type="GO" id="GO:0003746">
    <property type="term" value="F:translation elongation factor activity"/>
    <property type="evidence" value="ECO:0007669"/>
    <property type="project" value="UniProtKB-UniRule"/>
</dbReference>
<proteinExistence type="inferred from homology"/>
<dbReference type="Pfam" id="PF00009">
    <property type="entry name" value="GTP_EFTU"/>
    <property type="match status" value="1"/>
</dbReference>
<dbReference type="InterPro" id="IPR009000">
    <property type="entry name" value="Transl_B-barrel_sf"/>
</dbReference>
<dbReference type="SMART" id="SM00889">
    <property type="entry name" value="EFG_IV"/>
    <property type="match status" value="1"/>
</dbReference>
<dbReference type="InterPro" id="IPR041095">
    <property type="entry name" value="EFG_II"/>
</dbReference>
<dbReference type="Pfam" id="PF14492">
    <property type="entry name" value="EFG_III"/>
    <property type="match status" value="1"/>
</dbReference>
<dbReference type="HAMAP" id="MF_00054_B">
    <property type="entry name" value="EF_G_EF_2_B"/>
    <property type="match status" value="1"/>
</dbReference>
<name>A0A2J6WFD5_9BACT</name>
<evidence type="ECO:0000256" key="6">
    <source>
        <dbReference type="ARBA" id="ARBA00023134"/>
    </source>
</evidence>
<dbReference type="NCBIfam" id="NF009379">
    <property type="entry name" value="PRK12740.1-3"/>
    <property type="match status" value="1"/>
</dbReference>
<evidence type="ECO:0000256" key="5">
    <source>
        <dbReference type="ARBA" id="ARBA00022917"/>
    </source>
</evidence>
<gene>
    <name evidence="8 10" type="primary">fusA</name>
    <name evidence="10" type="ORF">C0189_01250</name>
</gene>
<evidence type="ECO:0000256" key="2">
    <source>
        <dbReference type="ARBA" id="ARBA00017872"/>
    </source>
</evidence>
<dbReference type="FunFam" id="3.30.70.240:FF:000001">
    <property type="entry name" value="Elongation factor G"/>
    <property type="match status" value="1"/>
</dbReference>
<dbReference type="Pfam" id="PF00679">
    <property type="entry name" value="EFG_C"/>
    <property type="match status" value="1"/>
</dbReference>
<dbReference type="InterPro" id="IPR005225">
    <property type="entry name" value="Small_GTP-bd"/>
</dbReference>
<dbReference type="InterPro" id="IPR014721">
    <property type="entry name" value="Ribsml_uS5_D2-typ_fold_subgr"/>
</dbReference>
<dbReference type="Gene3D" id="3.30.70.870">
    <property type="entry name" value="Elongation Factor G (Translational Gtpase), domain 3"/>
    <property type="match status" value="1"/>
</dbReference>
<evidence type="ECO:0000259" key="9">
    <source>
        <dbReference type="PROSITE" id="PS51722"/>
    </source>
</evidence>
<comment type="similarity">
    <text evidence="1 8">Belongs to the TRAFAC class translation factor GTPase superfamily. Classic translation factor GTPase family. EF-G/EF-2 subfamily.</text>
</comment>
<dbReference type="PRINTS" id="PR00315">
    <property type="entry name" value="ELONGATNFCT"/>
</dbReference>
<evidence type="ECO:0000313" key="11">
    <source>
        <dbReference type="Proteomes" id="UP000237040"/>
    </source>
</evidence>
<dbReference type="InterPro" id="IPR031157">
    <property type="entry name" value="G_TR_CS"/>
</dbReference>
<dbReference type="Proteomes" id="UP000237040">
    <property type="component" value="Unassembled WGS sequence"/>
</dbReference>
<dbReference type="InterPro" id="IPR047872">
    <property type="entry name" value="EFG_IV"/>
</dbReference>
<dbReference type="AlphaFoldDB" id="A0A2J6WFD5"/>
<keyword evidence="3 8" id="KW-0547">Nucleotide-binding</keyword>
<dbReference type="SUPFAM" id="SSF54980">
    <property type="entry name" value="EF-G C-terminal domain-like"/>
    <property type="match status" value="2"/>
</dbReference>
<protein>
    <recommendedName>
        <fullName evidence="2 8">Elongation factor G</fullName>
        <shortName evidence="8">EF-G</shortName>
    </recommendedName>
</protein>
<dbReference type="PROSITE" id="PS51722">
    <property type="entry name" value="G_TR_2"/>
    <property type="match status" value="1"/>
</dbReference>